<dbReference type="SMART" id="SM00448">
    <property type="entry name" value="REC"/>
    <property type="match status" value="1"/>
</dbReference>
<sequence length="224" mass="24417">MEITNKPLRILVADDHLVVRKGLRLLLEEMGEGFTLVGEAGDGKEAIRLAGELQPDVVLMDVRMPGMDGLEAIEQIHRSWPKTAVVILTTYTDDEALLRGLQAGACGYLLKETSAETLFHAIRTAARGELLLQPEIMARILAQTHRSMPTPSTGAPPGDSTAELTERERAILIAVARGERSKEIAHHFGVSERTVKAHLTNIYTKLNVDSRASAVAIALERGLL</sequence>
<dbReference type="InterPro" id="IPR039420">
    <property type="entry name" value="WalR-like"/>
</dbReference>
<reference evidence="6 7" key="1">
    <citation type="journal article" date="2021" name="Int. J. Syst. Evol. Microbiol.">
        <title>Reticulibacter mediterranei gen. nov., sp. nov., within the new family Reticulibacteraceae fam. nov., and Ktedonospora formicarum gen. nov., sp. nov., Ktedonobacter robiniae sp. nov., Dictyobacter formicarum sp. nov. and Dictyobacter arantiisoli sp. nov., belonging to the class Ktedonobacteria.</title>
        <authorList>
            <person name="Yabe S."/>
            <person name="Zheng Y."/>
            <person name="Wang C.M."/>
            <person name="Sakai Y."/>
            <person name="Abe K."/>
            <person name="Yokota A."/>
            <person name="Donadio S."/>
            <person name="Cavaletti L."/>
            <person name="Monciardini P."/>
        </authorList>
    </citation>
    <scope>NUCLEOTIDE SEQUENCE [LARGE SCALE GENOMIC DNA]</scope>
    <source>
        <strain evidence="6 7">SOSP1-30</strain>
    </source>
</reference>
<dbReference type="RefSeq" id="WP_201372537.1">
    <property type="nucleotide sequence ID" value="NZ_BNJG01000002.1"/>
</dbReference>
<dbReference type="Pfam" id="PF00196">
    <property type="entry name" value="GerE"/>
    <property type="match status" value="1"/>
</dbReference>
<comment type="caution">
    <text evidence="6">The sequence shown here is derived from an EMBL/GenBank/DDBJ whole genome shotgun (WGS) entry which is preliminary data.</text>
</comment>
<dbReference type="CDD" id="cd17535">
    <property type="entry name" value="REC_NarL-like"/>
    <property type="match status" value="1"/>
</dbReference>
<dbReference type="InterPro" id="IPR011006">
    <property type="entry name" value="CheY-like_superfamily"/>
</dbReference>
<feature type="domain" description="HTH luxR-type" evidence="4">
    <location>
        <begin position="157"/>
        <end position="222"/>
    </location>
</feature>
<dbReference type="PROSITE" id="PS50043">
    <property type="entry name" value="HTH_LUXR_2"/>
    <property type="match status" value="1"/>
</dbReference>
<evidence type="ECO:0000313" key="7">
    <source>
        <dbReference type="Proteomes" id="UP000654345"/>
    </source>
</evidence>
<protein>
    <submittedName>
        <fullName evidence="6">Transcriptional regulatory protein YdfI</fullName>
    </submittedName>
</protein>
<dbReference type="PANTHER" id="PTHR43214">
    <property type="entry name" value="TWO-COMPONENT RESPONSE REGULATOR"/>
    <property type="match status" value="1"/>
</dbReference>
<feature type="domain" description="Response regulatory" evidence="5">
    <location>
        <begin position="9"/>
        <end position="126"/>
    </location>
</feature>
<evidence type="ECO:0000313" key="6">
    <source>
        <dbReference type="EMBL" id="GHO55915.1"/>
    </source>
</evidence>
<name>A0ABQ3UU97_9CHLR</name>
<keyword evidence="1 3" id="KW-0597">Phosphoprotein</keyword>
<keyword evidence="2" id="KW-0238">DNA-binding</keyword>
<keyword evidence="7" id="KW-1185">Reference proteome</keyword>
<dbReference type="PANTHER" id="PTHR43214:SF37">
    <property type="entry name" value="TRANSCRIPTIONAL REGULATORY PROTEIN YDFI"/>
    <property type="match status" value="1"/>
</dbReference>
<dbReference type="SUPFAM" id="SSF52172">
    <property type="entry name" value="CheY-like"/>
    <property type="match status" value="1"/>
</dbReference>
<organism evidence="6 7">
    <name type="scientific">Ktedonobacter robiniae</name>
    <dbReference type="NCBI Taxonomy" id="2778365"/>
    <lineage>
        <taxon>Bacteria</taxon>
        <taxon>Bacillati</taxon>
        <taxon>Chloroflexota</taxon>
        <taxon>Ktedonobacteria</taxon>
        <taxon>Ktedonobacterales</taxon>
        <taxon>Ktedonobacteraceae</taxon>
        <taxon>Ktedonobacter</taxon>
    </lineage>
</organism>
<evidence type="ECO:0000256" key="3">
    <source>
        <dbReference type="PROSITE-ProRule" id="PRU00169"/>
    </source>
</evidence>
<feature type="modified residue" description="4-aspartylphosphate" evidence="3">
    <location>
        <position position="61"/>
    </location>
</feature>
<dbReference type="EMBL" id="BNJG01000002">
    <property type="protein sequence ID" value="GHO55915.1"/>
    <property type="molecule type" value="Genomic_DNA"/>
</dbReference>
<dbReference type="SMART" id="SM00421">
    <property type="entry name" value="HTH_LUXR"/>
    <property type="match status" value="1"/>
</dbReference>
<evidence type="ECO:0000259" key="5">
    <source>
        <dbReference type="PROSITE" id="PS50110"/>
    </source>
</evidence>
<proteinExistence type="predicted"/>
<dbReference type="CDD" id="cd06170">
    <property type="entry name" value="LuxR_C_like"/>
    <property type="match status" value="1"/>
</dbReference>
<dbReference type="PROSITE" id="PS50110">
    <property type="entry name" value="RESPONSE_REGULATORY"/>
    <property type="match status" value="1"/>
</dbReference>
<dbReference type="InterPro" id="IPR016032">
    <property type="entry name" value="Sig_transdc_resp-reg_C-effctor"/>
</dbReference>
<dbReference type="Pfam" id="PF00072">
    <property type="entry name" value="Response_reg"/>
    <property type="match status" value="1"/>
</dbReference>
<evidence type="ECO:0000256" key="1">
    <source>
        <dbReference type="ARBA" id="ARBA00022553"/>
    </source>
</evidence>
<dbReference type="InterPro" id="IPR000792">
    <property type="entry name" value="Tscrpt_reg_LuxR_C"/>
</dbReference>
<dbReference type="SUPFAM" id="SSF46894">
    <property type="entry name" value="C-terminal effector domain of the bipartite response regulators"/>
    <property type="match status" value="1"/>
</dbReference>
<gene>
    <name evidence="6" type="primary">ydfI_2</name>
    <name evidence="6" type="ORF">KSB_43900</name>
</gene>
<accession>A0ABQ3UU97</accession>
<dbReference type="PROSITE" id="PS00622">
    <property type="entry name" value="HTH_LUXR_1"/>
    <property type="match status" value="1"/>
</dbReference>
<dbReference type="InterPro" id="IPR001789">
    <property type="entry name" value="Sig_transdc_resp-reg_receiver"/>
</dbReference>
<dbReference type="InterPro" id="IPR058245">
    <property type="entry name" value="NreC/VraR/RcsB-like_REC"/>
</dbReference>
<dbReference type="Proteomes" id="UP000654345">
    <property type="component" value="Unassembled WGS sequence"/>
</dbReference>
<dbReference type="Gene3D" id="3.40.50.2300">
    <property type="match status" value="1"/>
</dbReference>
<evidence type="ECO:0000256" key="2">
    <source>
        <dbReference type="ARBA" id="ARBA00023125"/>
    </source>
</evidence>
<evidence type="ECO:0000259" key="4">
    <source>
        <dbReference type="PROSITE" id="PS50043"/>
    </source>
</evidence>
<dbReference type="PRINTS" id="PR00038">
    <property type="entry name" value="HTHLUXR"/>
</dbReference>